<gene>
    <name evidence="1" type="ORF">MM415A00210_0059</name>
    <name evidence="2" type="ORF">MM415B02390_0005</name>
</gene>
<evidence type="ECO:0000313" key="1">
    <source>
        <dbReference type="EMBL" id="QJA84334.1"/>
    </source>
</evidence>
<sequence>MPQSLLVLCDGDCKKTFDMDSEDGKSVMETGYCLKDYDKEVRERFLRQPDFKEREY</sequence>
<evidence type="ECO:0000313" key="2">
    <source>
        <dbReference type="EMBL" id="QJA90350.1"/>
    </source>
</evidence>
<protein>
    <submittedName>
        <fullName evidence="1">Uncharacterized protein</fullName>
    </submittedName>
</protein>
<dbReference type="AlphaFoldDB" id="A0A6M3KSE8"/>
<reference evidence="1" key="1">
    <citation type="submission" date="2020-03" db="EMBL/GenBank/DDBJ databases">
        <title>The deep terrestrial virosphere.</title>
        <authorList>
            <person name="Holmfeldt K."/>
            <person name="Nilsson E."/>
            <person name="Simone D."/>
            <person name="Lopez-Fernandez M."/>
            <person name="Wu X."/>
            <person name="de Brujin I."/>
            <person name="Lundin D."/>
            <person name="Andersson A."/>
            <person name="Bertilsson S."/>
            <person name="Dopson M."/>
        </authorList>
    </citation>
    <scope>NUCLEOTIDE SEQUENCE</scope>
    <source>
        <strain evidence="1">MM415A00210</strain>
        <strain evidence="2">MM415B02390</strain>
    </source>
</reference>
<name>A0A6M3KSE8_9ZZZZ</name>
<organism evidence="1">
    <name type="scientific">viral metagenome</name>
    <dbReference type="NCBI Taxonomy" id="1070528"/>
    <lineage>
        <taxon>unclassified sequences</taxon>
        <taxon>metagenomes</taxon>
        <taxon>organismal metagenomes</taxon>
    </lineage>
</organism>
<accession>A0A6M3KSE8</accession>
<proteinExistence type="predicted"/>
<dbReference type="EMBL" id="MT142527">
    <property type="protein sequence ID" value="QJA84334.1"/>
    <property type="molecule type" value="Genomic_DNA"/>
</dbReference>
<dbReference type="EMBL" id="MT142907">
    <property type="protein sequence ID" value="QJA90350.1"/>
    <property type="molecule type" value="Genomic_DNA"/>
</dbReference>